<reference evidence="10 11" key="1">
    <citation type="submission" date="2024-03" db="EMBL/GenBank/DDBJ databases">
        <title>Ignisphaera cupida sp. nov., a hyperthermophilic hydrolytic archaeon from a hot spring of Kamchatka, and proposal of Ignisphaeraceae fam. nov.</title>
        <authorList>
            <person name="Podosokorskaya O.A."/>
            <person name="Elcheninov A.G."/>
            <person name="Maltseva A.I."/>
            <person name="Zayulina K.S."/>
            <person name="Novikov A."/>
            <person name="Merkel A.Y."/>
        </authorList>
    </citation>
    <scope>NUCLEOTIDE SEQUENCE [LARGE SCALE GENOMIC DNA]</scope>
    <source>
        <strain evidence="10 11">38H-sp</strain>
    </source>
</reference>
<comment type="similarity">
    <text evidence="2">Belongs to the ABC-4 integral membrane protein family. LolC/E subfamily.</text>
</comment>
<sequence length="430" mass="48173">MNKIKSLSHRWRWIFLLSGIYISRGQRKKTRFSSLLSWLGIAVSVATLVAVLAVMNGFQGLTIDPIIEVSSFHIRVYDDIDEDIVREIVPHSSIFPVVETRLLVGEETGDVLFAEVRGLPDNIMEIDKGFATQLEINDGKFALDGNSVVVGKELAFSMGLLPGDEITFITMVPNKIGIISPVSSSYRIAGLFRTGNYAIDNSFVFMSIDNALNLSDAEEVFTAIKLIDSSYSEHYADLLRRKGYDAHSFSDYNRALFSALRMEKTFLVLLVGFIFLVIGLNLIHSFRRSIFERRGELALLMAIGARERDVRFVFLLEGLIIGVLGSFVGVLWGYFLSLNMGVIFELVELSVNTVFEFFNWIAEITGGNRVFSKVSIFSPTSFYISGIPYKVKTLEVFFVVLYASFVSGYAAFSASNIMKKNTVTEVLRNE</sequence>
<evidence type="ECO:0000256" key="4">
    <source>
        <dbReference type="ARBA" id="ARBA00022692"/>
    </source>
</evidence>
<evidence type="ECO:0000313" key="11">
    <source>
        <dbReference type="Proteomes" id="UP001466331"/>
    </source>
</evidence>
<feature type="transmembrane region" description="Helical" evidence="7">
    <location>
        <begin position="312"/>
        <end position="335"/>
    </location>
</feature>
<evidence type="ECO:0000256" key="7">
    <source>
        <dbReference type="SAM" id="Phobius"/>
    </source>
</evidence>
<gene>
    <name evidence="10" type="ORF">WKV44_10105</name>
</gene>
<evidence type="ECO:0000256" key="1">
    <source>
        <dbReference type="ARBA" id="ARBA00004651"/>
    </source>
</evidence>
<dbReference type="EMBL" id="JBCHKQ010000006">
    <property type="protein sequence ID" value="MEM5948892.1"/>
    <property type="molecule type" value="Genomic_DNA"/>
</dbReference>
<evidence type="ECO:0000259" key="8">
    <source>
        <dbReference type="Pfam" id="PF02687"/>
    </source>
</evidence>
<comment type="subcellular location">
    <subcellularLocation>
        <location evidence="1">Cell membrane</location>
        <topology evidence="1">Multi-pass membrane protein</topology>
    </subcellularLocation>
</comment>
<proteinExistence type="inferred from homology"/>
<dbReference type="Pfam" id="PF12704">
    <property type="entry name" value="MacB_PCD"/>
    <property type="match status" value="1"/>
</dbReference>
<evidence type="ECO:0000256" key="5">
    <source>
        <dbReference type="ARBA" id="ARBA00022989"/>
    </source>
</evidence>
<dbReference type="InterPro" id="IPR003838">
    <property type="entry name" value="ABC3_permease_C"/>
</dbReference>
<dbReference type="PANTHER" id="PTHR30489">
    <property type="entry name" value="LIPOPROTEIN-RELEASING SYSTEM TRANSMEMBRANE PROTEIN LOLE"/>
    <property type="match status" value="1"/>
</dbReference>
<protein>
    <submittedName>
        <fullName evidence="10">ABC transporter permease</fullName>
    </submittedName>
</protein>
<dbReference type="InterPro" id="IPR051447">
    <property type="entry name" value="Lipoprotein-release_system"/>
</dbReference>
<accession>A0ABU9UDZ0</accession>
<dbReference type="InterPro" id="IPR025857">
    <property type="entry name" value="MacB_PCD"/>
</dbReference>
<feature type="domain" description="ABC3 transporter permease C-terminal" evidence="8">
    <location>
        <begin position="269"/>
        <end position="363"/>
    </location>
</feature>
<dbReference type="Pfam" id="PF02687">
    <property type="entry name" value="FtsX"/>
    <property type="match status" value="1"/>
</dbReference>
<feature type="transmembrane region" description="Helical" evidence="7">
    <location>
        <begin position="266"/>
        <end position="284"/>
    </location>
</feature>
<feature type="transmembrane region" description="Helical" evidence="7">
    <location>
        <begin position="35"/>
        <end position="55"/>
    </location>
</feature>
<dbReference type="RefSeq" id="WP_420070343.1">
    <property type="nucleotide sequence ID" value="NZ_JBCHKQ010000006.1"/>
</dbReference>
<dbReference type="Proteomes" id="UP001466331">
    <property type="component" value="Unassembled WGS sequence"/>
</dbReference>
<dbReference type="PANTHER" id="PTHR30489:SF0">
    <property type="entry name" value="LIPOPROTEIN-RELEASING SYSTEM TRANSMEMBRANE PROTEIN LOLE"/>
    <property type="match status" value="1"/>
</dbReference>
<keyword evidence="3" id="KW-1003">Cell membrane</keyword>
<evidence type="ECO:0000256" key="3">
    <source>
        <dbReference type="ARBA" id="ARBA00022475"/>
    </source>
</evidence>
<evidence type="ECO:0000259" key="9">
    <source>
        <dbReference type="Pfam" id="PF12704"/>
    </source>
</evidence>
<keyword evidence="6 7" id="KW-0472">Membrane</keyword>
<keyword evidence="11" id="KW-1185">Reference proteome</keyword>
<keyword evidence="5 7" id="KW-1133">Transmembrane helix</keyword>
<evidence type="ECO:0000313" key="10">
    <source>
        <dbReference type="EMBL" id="MEM5948892.1"/>
    </source>
</evidence>
<keyword evidence="4 7" id="KW-0812">Transmembrane</keyword>
<name>A0ABU9UDZ0_9SPIR</name>
<feature type="transmembrane region" description="Helical" evidence="7">
    <location>
        <begin position="396"/>
        <end position="418"/>
    </location>
</feature>
<feature type="domain" description="MacB-like periplasmic core" evidence="9">
    <location>
        <begin position="34"/>
        <end position="232"/>
    </location>
</feature>
<evidence type="ECO:0000256" key="2">
    <source>
        <dbReference type="ARBA" id="ARBA00005236"/>
    </source>
</evidence>
<comment type="caution">
    <text evidence="10">The sequence shown here is derived from an EMBL/GenBank/DDBJ whole genome shotgun (WGS) entry which is preliminary data.</text>
</comment>
<organism evidence="10 11">
    <name type="scientific">Rarispira pelagica</name>
    <dbReference type="NCBI Taxonomy" id="3141764"/>
    <lineage>
        <taxon>Bacteria</taxon>
        <taxon>Pseudomonadati</taxon>
        <taxon>Spirochaetota</taxon>
        <taxon>Spirochaetia</taxon>
        <taxon>Winmispirales</taxon>
        <taxon>Winmispiraceae</taxon>
        <taxon>Rarispira</taxon>
    </lineage>
</organism>
<evidence type="ECO:0000256" key="6">
    <source>
        <dbReference type="ARBA" id="ARBA00023136"/>
    </source>
</evidence>